<accession>A0A183NA79</accession>
<dbReference type="EMBL" id="UZAI01021064">
    <property type="protein sequence ID" value="VDP54353.1"/>
    <property type="molecule type" value="Genomic_DNA"/>
</dbReference>
<dbReference type="Proteomes" id="UP000277204">
    <property type="component" value="Unassembled WGS sequence"/>
</dbReference>
<evidence type="ECO:0000313" key="2">
    <source>
        <dbReference type="Proteomes" id="UP000277204"/>
    </source>
</evidence>
<keyword evidence="2" id="KW-1185">Reference proteome</keyword>
<protein>
    <submittedName>
        <fullName evidence="1">Uncharacterized protein</fullName>
    </submittedName>
</protein>
<sequence length="71" mass="7957">MVVGSSQQETLDPDFMLFGTRHYGVPVILRRLMLSDCEAGKLSDDIDLSVFPLKTKKGAVYDLNKPNELEN</sequence>
<name>A0A183NA79_9TREM</name>
<reference evidence="1 2" key="1">
    <citation type="submission" date="2018-11" db="EMBL/GenBank/DDBJ databases">
        <authorList>
            <consortium name="Pathogen Informatics"/>
        </authorList>
    </citation>
    <scope>NUCLEOTIDE SEQUENCE [LARGE SCALE GENOMIC DNA]</scope>
    <source>
        <strain evidence="1 2">Zambia</strain>
    </source>
</reference>
<evidence type="ECO:0000313" key="1">
    <source>
        <dbReference type="EMBL" id="VDP54353.1"/>
    </source>
</evidence>
<dbReference type="AlphaFoldDB" id="A0A183NA79"/>
<organism evidence="1 2">
    <name type="scientific">Schistosoma margrebowiei</name>
    <dbReference type="NCBI Taxonomy" id="48269"/>
    <lineage>
        <taxon>Eukaryota</taxon>
        <taxon>Metazoa</taxon>
        <taxon>Spiralia</taxon>
        <taxon>Lophotrochozoa</taxon>
        <taxon>Platyhelminthes</taxon>
        <taxon>Trematoda</taxon>
        <taxon>Digenea</taxon>
        <taxon>Strigeidida</taxon>
        <taxon>Schistosomatoidea</taxon>
        <taxon>Schistosomatidae</taxon>
        <taxon>Schistosoma</taxon>
    </lineage>
</organism>
<proteinExistence type="predicted"/>
<gene>
    <name evidence="1" type="ORF">SMRZ_LOCUS25204</name>
</gene>